<name>A0A8H5GYB8_9AGAR</name>
<dbReference type="AlphaFoldDB" id="A0A8H5GYB8"/>
<keyword evidence="3" id="KW-1185">Reference proteome</keyword>
<feature type="region of interest" description="Disordered" evidence="1">
    <location>
        <begin position="166"/>
        <end position="199"/>
    </location>
</feature>
<feature type="compositionally biased region" description="Low complexity" evidence="1">
    <location>
        <begin position="172"/>
        <end position="185"/>
    </location>
</feature>
<accession>A0A8H5GYB8</accession>
<dbReference type="Proteomes" id="UP000565441">
    <property type="component" value="Unassembled WGS sequence"/>
</dbReference>
<protein>
    <submittedName>
        <fullName evidence="2">Uncharacterized protein</fullName>
    </submittedName>
</protein>
<evidence type="ECO:0000313" key="3">
    <source>
        <dbReference type="Proteomes" id="UP000565441"/>
    </source>
</evidence>
<proteinExistence type="predicted"/>
<comment type="caution">
    <text evidence="2">The sequence shown here is derived from an EMBL/GenBank/DDBJ whole genome shotgun (WGS) entry which is preliminary data.</text>
</comment>
<dbReference type="InterPro" id="IPR009003">
    <property type="entry name" value="Peptidase_S1_PA"/>
</dbReference>
<reference evidence="2 3" key="1">
    <citation type="journal article" date="2020" name="ISME J.">
        <title>Uncovering the hidden diversity of litter-decomposition mechanisms in mushroom-forming fungi.</title>
        <authorList>
            <person name="Floudas D."/>
            <person name="Bentzer J."/>
            <person name="Ahren D."/>
            <person name="Johansson T."/>
            <person name="Persson P."/>
            <person name="Tunlid A."/>
        </authorList>
    </citation>
    <scope>NUCLEOTIDE SEQUENCE [LARGE SCALE GENOMIC DNA]</scope>
    <source>
        <strain evidence="2 3">CBS 661.87</strain>
    </source>
</reference>
<organism evidence="2 3">
    <name type="scientific">Tricholomella constricta</name>
    <dbReference type="NCBI Taxonomy" id="117010"/>
    <lineage>
        <taxon>Eukaryota</taxon>
        <taxon>Fungi</taxon>
        <taxon>Dikarya</taxon>
        <taxon>Basidiomycota</taxon>
        <taxon>Agaricomycotina</taxon>
        <taxon>Agaricomycetes</taxon>
        <taxon>Agaricomycetidae</taxon>
        <taxon>Agaricales</taxon>
        <taxon>Tricholomatineae</taxon>
        <taxon>Lyophyllaceae</taxon>
        <taxon>Tricholomella</taxon>
    </lineage>
</organism>
<evidence type="ECO:0000313" key="2">
    <source>
        <dbReference type="EMBL" id="KAF5373474.1"/>
    </source>
</evidence>
<feature type="region of interest" description="Disordered" evidence="1">
    <location>
        <begin position="1"/>
        <end position="20"/>
    </location>
</feature>
<feature type="compositionally biased region" description="Low complexity" evidence="1">
    <location>
        <begin position="1"/>
        <end position="10"/>
    </location>
</feature>
<dbReference type="OrthoDB" id="5424209at2759"/>
<gene>
    <name evidence="2" type="ORF">D9615_009467</name>
</gene>
<sequence>MSQQGMSSPPSQVPDTTEAAGQRAALVAALELAREAVRLDTQSESRVALDKYIESAGLLRDVLGRMRKESASKAASEYGSANEIQHEKEWEQARVQSIIDTYAVRIGVFTSVSIFQSWYELVLPQSPDIAFNRVITNNQNTPELDDIDPLFLRQCRALALDWKEKQADPDWSTSSNPTPVSPTATRSRKPSFDPARRPQIVSDYPSAFSDTYGTVSGSPFIYKTGDPWPQHGGPDAEPYLRQLCPVNDHPIIDDWISILRSVETYLGTCGIEFTAICGFAWGNQDDKVPFCPLVMTIGVEPASVTFVDAKAAADVVKATILVGRGFPEVEVAIWEWTTSFAGRVGPSLPSLNTLLDEPVIEVNAPFSSALPLAIAPLNGLDLHYEGTGGMFLRRTNGSEYPLLLTVAHVARPPTMFPDNAGLTEQASAEHREAISLLGEKGFLDVFQKIKSRRWKLLREEEETPPRSAERSSARSKTRPMRCKIFVEVTKLQVHVILTMIDPADRVVGRVLHADPVGPSPGPEPFTVDWAVIQITHDAFEWDEFQGNKVYIGDRLDVISFPSLMYPWDPDRAGYSYPEDGLLEISDDTVPESELRQPTQHNELGAPALPVLKNGSTTGTTVGWLNGLKALVRHHEPSNHDHEIKFTSFETTIVPYGGDHGAFSGFGDSGSVILDRKGRKVALLTGGGGLGDKTDVTFATAWHQLEPLIKETLDGVEFF</sequence>
<dbReference type="SUPFAM" id="SSF50494">
    <property type="entry name" value="Trypsin-like serine proteases"/>
    <property type="match status" value="1"/>
</dbReference>
<dbReference type="EMBL" id="JAACJP010000039">
    <property type="protein sequence ID" value="KAF5373474.1"/>
    <property type="molecule type" value="Genomic_DNA"/>
</dbReference>
<evidence type="ECO:0000256" key="1">
    <source>
        <dbReference type="SAM" id="MobiDB-lite"/>
    </source>
</evidence>